<keyword evidence="2 6" id="KW-0533">Nickel</keyword>
<feature type="active site" description="Proton acceptor" evidence="6">
    <location>
        <position position="16"/>
    </location>
</feature>
<keyword evidence="4 6" id="KW-0456">Lyase</keyword>
<dbReference type="Proteomes" id="UP000248557">
    <property type="component" value="Unassembled WGS sequence"/>
</dbReference>
<dbReference type="InterPro" id="IPR023652">
    <property type="entry name" value="SiroHydchlorin_Cochelatase"/>
</dbReference>
<feature type="binding site" evidence="6">
    <location>
        <position position="235"/>
    </location>
    <ligand>
        <name>Ni(2+)</name>
        <dbReference type="ChEBI" id="CHEBI:49786"/>
    </ligand>
</feature>
<accession>A0A328Q2E7</accession>
<dbReference type="PANTHER" id="PTHR33542:SF3">
    <property type="entry name" value="SIROHYDROCHLORIN FERROCHELATASE, CHLOROPLASTIC"/>
    <property type="match status" value="1"/>
</dbReference>
<feature type="binding site" evidence="6">
    <location>
        <position position="16"/>
    </location>
    <ligand>
        <name>Ni(2+)</name>
        <dbReference type="ChEBI" id="CHEBI:49786"/>
    </ligand>
</feature>
<comment type="caution">
    <text evidence="7">The sequence shown here is derived from an EMBL/GenBank/DDBJ whole genome shotgun (WGS) entry which is preliminary data.</text>
</comment>
<dbReference type="GO" id="GO:0016852">
    <property type="term" value="F:sirohydrochlorin cobaltochelatase activity"/>
    <property type="evidence" value="ECO:0007669"/>
    <property type="project" value="UniProtKB-UniRule"/>
</dbReference>
<dbReference type="CDD" id="cd03416">
    <property type="entry name" value="CbiX_SirB_N"/>
    <property type="match status" value="2"/>
</dbReference>
<comment type="catalytic activity">
    <reaction evidence="6">
        <text>Co-sirohydrochlorin + 2 H(+) = sirohydrochlorin + Co(2+)</text>
        <dbReference type="Rhea" id="RHEA:15893"/>
        <dbReference type="ChEBI" id="CHEBI:15378"/>
        <dbReference type="ChEBI" id="CHEBI:48828"/>
        <dbReference type="ChEBI" id="CHEBI:58351"/>
        <dbReference type="ChEBI" id="CHEBI:60049"/>
        <dbReference type="EC" id="4.99.1.3"/>
    </reaction>
</comment>
<feature type="active site" description="Proton acceptor" evidence="6">
    <location>
        <position position="169"/>
    </location>
</feature>
<dbReference type="GO" id="GO:0050897">
    <property type="term" value="F:cobalt ion binding"/>
    <property type="evidence" value="ECO:0007669"/>
    <property type="project" value="UniProtKB-UniRule"/>
</dbReference>
<name>A0A328Q2E7_9EURY</name>
<keyword evidence="5 6" id="KW-0170">Cobalt</keyword>
<evidence type="ECO:0000256" key="1">
    <source>
        <dbReference type="ARBA" id="ARBA00022573"/>
    </source>
</evidence>
<feature type="binding site" evidence="6">
    <location>
        <position position="16"/>
    </location>
    <ligand>
        <name>Co(2+)</name>
        <dbReference type="ChEBI" id="CHEBI:48828"/>
    </ligand>
</feature>
<reference evidence="7 8" key="1">
    <citation type="submission" date="2017-05" db="EMBL/GenBank/DDBJ databases">
        <title>Host range expansion of the Methanosphaera genus to humans and monogastric animals involves recent and extensive reduction in genome content.</title>
        <authorList>
            <person name="Hoedt E.C."/>
            <person name="Volmer J.G."/>
            <person name="Parks D.H."/>
            <person name="Rosewarne C.P."/>
            <person name="Denman S.E."/>
            <person name="Mcsweeney C.S."/>
            <person name="O Cuiv P."/>
            <person name="Hugenholtz P."/>
            <person name="Tyson G.W."/>
            <person name="Morrison M."/>
        </authorList>
    </citation>
    <scope>NUCLEOTIDE SEQUENCE [LARGE SCALE GENOMIC DNA]</scope>
    <source>
        <strain evidence="7 8">PA5</strain>
    </source>
</reference>
<comment type="similarity">
    <text evidence="6">Belongs to the CbiX family. CbiXS subfamily.</text>
</comment>
<comment type="pathway">
    <text evidence="6">Cofactor biosynthesis; adenosylcobalamin biosynthesis; cob(II)yrinate a,c-diamide from sirohydrochlorin (anaerobic route): step 1/10.</text>
</comment>
<keyword evidence="6" id="KW-0484">Methanogenesis</keyword>
<gene>
    <name evidence="6" type="primary">cbiX</name>
    <name evidence="6" type="synonym">cfbA</name>
    <name evidence="7" type="ORF">CA615_07820</name>
</gene>
<evidence type="ECO:0000256" key="3">
    <source>
        <dbReference type="ARBA" id="ARBA00022723"/>
    </source>
</evidence>
<evidence type="ECO:0000256" key="5">
    <source>
        <dbReference type="ARBA" id="ARBA00023285"/>
    </source>
</evidence>
<evidence type="ECO:0000313" key="8">
    <source>
        <dbReference type="Proteomes" id="UP000248557"/>
    </source>
</evidence>
<feature type="binding site" evidence="6">
    <location>
        <position position="82"/>
    </location>
    <ligand>
        <name>Ni(2+)</name>
        <dbReference type="ChEBI" id="CHEBI:49786"/>
    </ligand>
</feature>
<dbReference type="InterPro" id="IPR002762">
    <property type="entry name" value="CbiX-like"/>
</dbReference>
<feature type="binding site" evidence="6">
    <location>
        <position position="205"/>
    </location>
    <ligand>
        <name>substrate</name>
    </ligand>
</feature>
<feature type="binding site" evidence="6">
    <location>
        <position position="52"/>
    </location>
    <ligand>
        <name>substrate</name>
    </ligand>
</feature>
<feature type="binding site" evidence="6">
    <location>
        <position position="82"/>
    </location>
    <ligand>
        <name>Co(2+)</name>
        <dbReference type="ChEBI" id="CHEBI:48828"/>
    </ligand>
</feature>
<dbReference type="NCBIfam" id="NF033198">
    <property type="entry name" value="F430_CfbA"/>
    <property type="match status" value="2"/>
</dbReference>
<feature type="binding site" evidence="6">
    <location>
        <begin position="230"/>
        <end position="235"/>
    </location>
    <ligand>
        <name>substrate</name>
    </ligand>
</feature>
<feature type="binding site" evidence="6">
    <location>
        <position position="169"/>
    </location>
    <ligand>
        <name>Co(2+)</name>
        <dbReference type="ChEBI" id="CHEBI:48828"/>
    </ligand>
</feature>
<dbReference type="GO" id="GO:0016151">
    <property type="term" value="F:nickel cation binding"/>
    <property type="evidence" value="ECO:0007669"/>
    <property type="project" value="UniProtKB-UniRule"/>
</dbReference>
<organism evidence="7 8">
    <name type="scientific">Methanosphaera stadtmanae</name>
    <dbReference type="NCBI Taxonomy" id="2317"/>
    <lineage>
        <taxon>Archaea</taxon>
        <taxon>Methanobacteriati</taxon>
        <taxon>Methanobacteriota</taxon>
        <taxon>Methanomada group</taxon>
        <taxon>Methanobacteria</taxon>
        <taxon>Methanobacteriales</taxon>
        <taxon>Methanobacteriaceae</taxon>
        <taxon>Methanosphaera</taxon>
    </lineage>
</organism>
<dbReference type="AlphaFoldDB" id="A0A328Q2E7"/>
<dbReference type="HAMAP" id="MF_00785">
    <property type="entry name" value="CbiX"/>
    <property type="match status" value="2"/>
</dbReference>
<dbReference type="GO" id="GO:0015948">
    <property type="term" value="P:methanogenesis"/>
    <property type="evidence" value="ECO:0007669"/>
    <property type="project" value="UniProtKB-KW"/>
</dbReference>
<comment type="subunit">
    <text evidence="6">Homotetramer; dimer of dimers.</text>
</comment>
<dbReference type="EMBL" id="NGJK01000093">
    <property type="protein sequence ID" value="RAP02437.1"/>
    <property type="molecule type" value="Genomic_DNA"/>
</dbReference>
<proteinExistence type="inferred from homology"/>
<dbReference type="Pfam" id="PF01903">
    <property type="entry name" value="CbiX"/>
    <property type="match status" value="2"/>
</dbReference>
<dbReference type="OMA" id="MELVEPN"/>
<feature type="binding site" evidence="6">
    <location>
        <position position="235"/>
    </location>
    <ligand>
        <name>Co(2+)</name>
        <dbReference type="ChEBI" id="CHEBI:48828"/>
    </ligand>
</feature>
<dbReference type="EC" id="4.99.1.3" evidence="6"/>
<feature type="binding site" evidence="6">
    <location>
        <begin position="77"/>
        <end position="82"/>
    </location>
    <ligand>
        <name>substrate</name>
    </ligand>
</feature>
<evidence type="ECO:0000313" key="7">
    <source>
        <dbReference type="EMBL" id="RAP02437.1"/>
    </source>
</evidence>
<dbReference type="SUPFAM" id="SSF53800">
    <property type="entry name" value="Chelatase"/>
    <property type="match status" value="2"/>
</dbReference>
<dbReference type="Gene3D" id="3.40.50.1400">
    <property type="match status" value="2"/>
</dbReference>
<dbReference type="EC" id="4.99.1.11" evidence="6"/>
<comment type="function">
    <text evidence="6">Catalyzes the insertion of Co(2+) into sirohydrochlorin as part of the anaerobic pathway to cobalamin biosynthesis. Involved in the biosynthesis of the unique nickel-containing tetrapyrrole coenzyme F430, the prosthetic group of methyl-coenzyme M reductase (MCR), which plays a key role in methanogenesis and anaerobic methane oxidation. Catalyzes the insertion of Ni(2+) into sirohydrochlorin to yield Ni-sirohydrochlorin.</text>
</comment>
<evidence type="ECO:0000256" key="6">
    <source>
        <dbReference type="HAMAP-Rule" id="MF_00785"/>
    </source>
</evidence>
<dbReference type="PANTHER" id="PTHR33542">
    <property type="entry name" value="SIROHYDROCHLORIN FERROCHELATASE, CHLOROPLASTIC"/>
    <property type="match status" value="1"/>
</dbReference>
<dbReference type="UniPathway" id="UPA00148">
    <property type="reaction ID" value="UER00223"/>
</dbReference>
<keyword evidence="1 6" id="KW-0169">Cobalamin biosynthesis</keyword>
<feature type="binding site" evidence="6">
    <location>
        <position position="169"/>
    </location>
    <ligand>
        <name>Ni(2+)</name>
        <dbReference type="ChEBI" id="CHEBI:49786"/>
    </ligand>
</feature>
<dbReference type="SMR" id="A0A328Q2E7"/>
<dbReference type="GO" id="GO:0019251">
    <property type="term" value="P:anaerobic cobalamin biosynthetic process"/>
    <property type="evidence" value="ECO:0007669"/>
    <property type="project" value="UniProtKB-UniRule"/>
</dbReference>
<comment type="catalytic activity">
    <reaction evidence="6">
        <text>Ni-sirohydrochlorin + 2 H(+) = sirohydrochlorin + Ni(2+)</text>
        <dbReference type="Rhea" id="RHEA:52796"/>
        <dbReference type="ChEBI" id="CHEBI:15378"/>
        <dbReference type="ChEBI" id="CHEBI:49786"/>
        <dbReference type="ChEBI" id="CHEBI:58351"/>
        <dbReference type="ChEBI" id="CHEBI:136841"/>
        <dbReference type="EC" id="4.99.1.11"/>
    </reaction>
</comment>
<dbReference type="NCBIfam" id="NF002090">
    <property type="entry name" value="PRK00923.1"/>
    <property type="match status" value="2"/>
</dbReference>
<dbReference type="InterPro" id="IPR050963">
    <property type="entry name" value="Sirohydro_Cobaltochel/CbiX"/>
</dbReference>
<evidence type="ECO:0000256" key="2">
    <source>
        <dbReference type="ARBA" id="ARBA00022596"/>
    </source>
</evidence>
<sequence>MINMTNKDTGILLVGHGSRIPYNKNIIKKIREKYQEIMPDYNIEIGFMELVEPNIPTAFNKLKETGVNKIIVNPVFLAHGMHTKVDIPTILGLEPEVDLEKLHMHQHEHNHSHHHHHREAKSEPVDFDGEIIYLEPLGADDKIVEIISNKINSKLEKDSQDTGILLIGHGSNLPYNNEVIKTIAEKYIENSGDYPIETGFMQLSKPSIPEAFNKLKEKDVKKVIALPIFLAHGIHTKLDIPTALGLNPQPIENYPVSNVSTSDVVEFDGEIIYLEPLGADDKIVEIIQNRVNKYL</sequence>
<protein>
    <recommendedName>
        <fullName evidence="6">Sirohydrochlorin cobaltochelatase</fullName>
        <ecNumber evidence="6">4.99.1.3</ecNumber>
    </recommendedName>
    <alternativeName>
        <fullName evidence="6">CbiXS</fullName>
    </alternativeName>
    <alternativeName>
        <fullName evidence="6">Sirohydrochlorin nickelchelatase</fullName>
        <ecNumber evidence="6">4.99.1.11</ecNumber>
    </alternativeName>
</protein>
<keyword evidence="3 6" id="KW-0479">Metal-binding</keyword>
<evidence type="ECO:0000256" key="4">
    <source>
        <dbReference type="ARBA" id="ARBA00023239"/>
    </source>
</evidence>